<evidence type="ECO:0000313" key="8">
    <source>
        <dbReference type="Proteomes" id="UP000290682"/>
    </source>
</evidence>
<organism evidence="7 8">
    <name type="scientific">Crenobacter cavernae</name>
    <dbReference type="NCBI Taxonomy" id="2290923"/>
    <lineage>
        <taxon>Bacteria</taxon>
        <taxon>Pseudomonadati</taxon>
        <taxon>Pseudomonadota</taxon>
        <taxon>Betaproteobacteria</taxon>
        <taxon>Neisseriales</taxon>
        <taxon>Neisseriaceae</taxon>
        <taxon>Crenobacter</taxon>
    </lineage>
</organism>
<dbReference type="EMBL" id="REGR01000015">
    <property type="protein sequence ID" value="RXZ42069.1"/>
    <property type="molecule type" value="Genomic_DNA"/>
</dbReference>
<dbReference type="Gene3D" id="3.20.20.450">
    <property type="entry name" value="EAL domain"/>
    <property type="match status" value="1"/>
</dbReference>
<dbReference type="Pfam" id="PF13188">
    <property type="entry name" value="PAS_8"/>
    <property type="match status" value="1"/>
</dbReference>
<feature type="domain" description="Protein kinase" evidence="2">
    <location>
        <begin position="7"/>
        <end position="268"/>
    </location>
</feature>
<dbReference type="SMART" id="SM00065">
    <property type="entry name" value="GAF"/>
    <property type="match status" value="1"/>
</dbReference>
<evidence type="ECO:0000259" key="3">
    <source>
        <dbReference type="PROSITE" id="PS50112"/>
    </source>
</evidence>
<feature type="domain" description="GGDEF" evidence="6">
    <location>
        <begin position="1658"/>
        <end position="1792"/>
    </location>
</feature>
<dbReference type="InterPro" id="IPR001610">
    <property type="entry name" value="PAC"/>
</dbReference>
<dbReference type="InterPro" id="IPR000700">
    <property type="entry name" value="PAS-assoc_C"/>
</dbReference>
<sequence>MMTLPGFTLVETLYDSPGTAVYRAHADNDSARSLILKTPKAAFLRQEELTRYRREYDVLGRLDLPHVIRARELKMVGKRPVLVLEDVGGRSLAQQLPAAHWTLAERLEIAISITEGVAELHAARVIHKHLAPANIVFDPASCELRLIDFGIATHLTRESPAVSHPDTLEGTLAYLSPEQTGRMNRTLDYRSDFYSLGVTLYELFTGTLPFTSDDTLALIHKHLTLPPEPAHERNPELPAVLSDILARLMAKTADARYQSAEGIRHDLATLLAALRSDGKAPRFALGRQDVPSHFQLSQKLYGRTDETAQLLAAFERASRGAHELMLVAGYSGIGKSCLVHELFKPLTRQRGYFIGGKFDQFQKNIPYSALVSACRELVRQLLTENEARLGHWRSELAAALGASGQVIVDVIPEIELIIGRQEPVPALAPLETQNRFNLVFQGFLRVFYRPDHPLVIFLDDLQWADSATLALLSVLMTDRDARYLLIVGAYRDNEVGADHPLWSLRDGLIRQGANVAHVELAPMALDAITEMMADTLFCDADTARPLARLVKDKTGGNPFFAGQFLATLYEEGLIAFGGGSHGEADAAPRWRWDMARIAQANITDNVVELMVGKLRKLPAETVEVLKLAACLGNRFDLDSLAIVHARPLGPTFAALKAAVGEGLVIPTSALEMLGADAGAPLVFARYQFLHDRVQQAAYALIDGDVKQALHLRIGRLLLESVSVSALGGRLFEIVDHLNRGRDGITLRTERLRLAGLNLEAAKKAKSSAAYSAALGYLTCAFSVFDGDWGDDYALSLALSREGADLEYLNGNYERAEALIQQTWQNATAVQERVAAYSQLVTQRTMLGKNEEAVVAAGQALQLLGMGFPAEAGLQSALDAELLAIEQGLAGRSIADLIALPTMSDPTIRSAMQVLMTVHTTAYFANYYTLYCWVLARMTRLSMEYGNVPESAKGYASFGNTLAAHWGRYADGYEFGMLGAALADRYAHQGLKCKTRLILSMFLNHWTRPLAEAERFDEEGQRAGMKAGEFQFIGYILVHGRTLNRLFAGVPLAPLRSEIDTHLAFTRKVKHNLSTDYLIGVQRLIAVLADAAPDAQGLAEAGEEARYLDTCTQNRSFAALCSYHTLKAFVHYLLGDLDAACAAIEAAEPLLGYVKGTMTEPEHAHYLALILLARETTPGTLARAGVCLDRLRQWAVHGPANFTHKALLVEAELACATGRIADALEGYDQAIAAAAADGFLHYEALANERAARFWFARGKPEFARPYLQRALDGYRAWGAERKRAGLAAEFPEQGVESLSGGAPRAATAGRLGDLDLASVLKTSQAISGEIVLERLLDRVLRTVIENAGAERGSLLLGGEDRLAVVATVSAADDSARVDIDTPLADATELSVAIVRYVARTRQSVVLHDAAAEGVFAGDPYLRRARPKSVLCVPILQRGELSGVLYLEHPAVAGAFSPERVELLGLLSTQAAISIQNARLYASLANEVAEHHRVEAELRQTEAKYRDIFDHAAEGIFRTGRDGRLLMANPALARIMGYASPDALLGDYPTLIGDAFIGADLKAELLIRIARDGVIRNFEFIARRRDGSVVELLIGAHIIRDDAGEVLYYEGILQDISERKRLEAQLQHQATHDALTGLPNRNVLMDRLQQAIAAAERHDGRCAVCFIDLDRFKWINDSFGHDAGDELLSTLAERLKACVREADTVARIGGDEFVLLLESSGHGEDDEARIIDRVLLSIAQPVRLGSREVAVTCSVGYSAYPADGRTAIELLHFADIAMYHAKESGRNHLQRFDARLSGRMSEMVRLETELRQAIEREQLVLYYQPQVELIGGRIVGVEALLRWEHPELGQVEPARFIPLAEETGLIHPIGEWAIHQACQQNRAWQRAGLAPVRMAVNLSAAQLSRPGLETLVAHCLATTGLDPAYLELELTESASMSDPQKNIELMHRLKALGIGLAIDDFGTAYSNMYYLKSFPVNKLKLDGSFIREITSDARNLAIVDAIISLAHRLGLSVVAEMAESECQVVLLATRGCDQVQGNYFSAALDAAACAALLKSGRVPLPEALAARRVLS</sequence>
<dbReference type="PROSITE" id="PS50113">
    <property type="entry name" value="PAC"/>
    <property type="match status" value="1"/>
</dbReference>
<dbReference type="CDD" id="cd01949">
    <property type="entry name" value="GGDEF"/>
    <property type="match status" value="1"/>
</dbReference>
<evidence type="ECO:0000259" key="6">
    <source>
        <dbReference type="PROSITE" id="PS50887"/>
    </source>
</evidence>
<dbReference type="InterPro" id="IPR035919">
    <property type="entry name" value="EAL_sf"/>
</dbReference>
<feature type="domain" description="EAL" evidence="5">
    <location>
        <begin position="1801"/>
        <end position="2055"/>
    </location>
</feature>
<dbReference type="PROSITE" id="PS50883">
    <property type="entry name" value="EAL"/>
    <property type="match status" value="1"/>
</dbReference>
<dbReference type="SMART" id="SM00091">
    <property type="entry name" value="PAS"/>
    <property type="match status" value="1"/>
</dbReference>
<dbReference type="PANTHER" id="PTHR43642:SF1">
    <property type="entry name" value="HYBRID SIGNAL TRANSDUCTION HISTIDINE KINASE G"/>
    <property type="match status" value="1"/>
</dbReference>
<feature type="domain" description="PAS" evidence="3">
    <location>
        <begin position="1499"/>
        <end position="1542"/>
    </location>
</feature>
<dbReference type="SMART" id="SM00267">
    <property type="entry name" value="GGDEF"/>
    <property type="match status" value="1"/>
</dbReference>
<dbReference type="PROSITE" id="PS50112">
    <property type="entry name" value="PAS"/>
    <property type="match status" value="1"/>
</dbReference>
<evidence type="ECO:0000259" key="5">
    <source>
        <dbReference type="PROSITE" id="PS50883"/>
    </source>
</evidence>
<proteinExistence type="predicted"/>
<evidence type="ECO:0000256" key="1">
    <source>
        <dbReference type="ARBA" id="ARBA00004167"/>
    </source>
</evidence>
<dbReference type="InterPro" id="IPR001633">
    <property type="entry name" value="EAL_dom"/>
</dbReference>
<dbReference type="SUPFAM" id="SSF55073">
    <property type="entry name" value="Nucleotide cyclase"/>
    <property type="match status" value="1"/>
</dbReference>
<dbReference type="Pfam" id="PF00069">
    <property type="entry name" value="Pkinase"/>
    <property type="match status" value="1"/>
</dbReference>
<name>A0ABY0FCL4_9NEIS</name>
<dbReference type="Proteomes" id="UP000290682">
    <property type="component" value="Unassembled WGS sequence"/>
</dbReference>
<dbReference type="PROSITE" id="PS50011">
    <property type="entry name" value="PROTEIN_KINASE_DOM"/>
    <property type="match status" value="1"/>
</dbReference>
<dbReference type="Gene3D" id="1.10.510.10">
    <property type="entry name" value="Transferase(Phosphotransferase) domain 1"/>
    <property type="match status" value="1"/>
</dbReference>
<dbReference type="SUPFAM" id="SSF55785">
    <property type="entry name" value="PYP-like sensor domain (PAS domain)"/>
    <property type="match status" value="1"/>
</dbReference>
<dbReference type="Pfam" id="PF00563">
    <property type="entry name" value="EAL"/>
    <property type="match status" value="1"/>
</dbReference>
<feature type="domain" description="PAC" evidence="4">
    <location>
        <begin position="1574"/>
        <end position="1626"/>
    </location>
</feature>
<dbReference type="InterPro" id="IPR029787">
    <property type="entry name" value="Nucleotide_cyclase"/>
</dbReference>
<dbReference type="InterPro" id="IPR029016">
    <property type="entry name" value="GAF-like_dom_sf"/>
</dbReference>
<dbReference type="Pfam" id="PF00990">
    <property type="entry name" value="GGDEF"/>
    <property type="match status" value="1"/>
</dbReference>
<keyword evidence="8" id="KW-1185">Reference proteome</keyword>
<evidence type="ECO:0000259" key="2">
    <source>
        <dbReference type="PROSITE" id="PS50011"/>
    </source>
</evidence>
<dbReference type="InterPro" id="IPR043128">
    <property type="entry name" value="Rev_trsase/Diguanyl_cyclase"/>
</dbReference>
<dbReference type="CDD" id="cd00130">
    <property type="entry name" value="PAS"/>
    <property type="match status" value="1"/>
</dbReference>
<accession>A0ABY0FCL4</accession>
<dbReference type="InterPro" id="IPR041664">
    <property type="entry name" value="AAA_16"/>
</dbReference>
<dbReference type="Gene3D" id="3.40.50.300">
    <property type="entry name" value="P-loop containing nucleotide triphosphate hydrolases"/>
    <property type="match status" value="1"/>
</dbReference>
<dbReference type="Gene3D" id="3.30.70.270">
    <property type="match status" value="1"/>
</dbReference>
<dbReference type="Pfam" id="PF13191">
    <property type="entry name" value="AAA_16"/>
    <property type="match status" value="1"/>
</dbReference>
<dbReference type="SUPFAM" id="SSF56112">
    <property type="entry name" value="Protein kinase-like (PK-like)"/>
    <property type="match status" value="1"/>
</dbReference>
<dbReference type="InterPro" id="IPR000719">
    <property type="entry name" value="Prot_kinase_dom"/>
</dbReference>
<dbReference type="RefSeq" id="WP_129213690.1">
    <property type="nucleotide sequence ID" value="NZ_REGR01000015.1"/>
</dbReference>
<dbReference type="SUPFAM" id="SSF52540">
    <property type="entry name" value="P-loop containing nucleoside triphosphate hydrolases"/>
    <property type="match status" value="1"/>
</dbReference>
<gene>
    <name evidence="7" type="ORF">EBB06_13550</name>
</gene>
<evidence type="ECO:0000313" key="7">
    <source>
        <dbReference type="EMBL" id="RXZ42069.1"/>
    </source>
</evidence>
<dbReference type="InterPro" id="IPR000014">
    <property type="entry name" value="PAS"/>
</dbReference>
<dbReference type="InterPro" id="IPR003018">
    <property type="entry name" value="GAF"/>
</dbReference>
<dbReference type="InterPro" id="IPR035965">
    <property type="entry name" value="PAS-like_dom_sf"/>
</dbReference>
<dbReference type="NCBIfam" id="TIGR00229">
    <property type="entry name" value="sensory_box"/>
    <property type="match status" value="1"/>
</dbReference>
<dbReference type="InterPro" id="IPR011009">
    <property type="entry name" value="Kinase-like_dom_sf"/>
</dbReference>
<dbReference type="PANTHER" id="PTHR43642">
    <property type="entry name" value="HYBRID SIGNAL TRANSDUCTION HISTIDINE KINASE G"/>
    <property type="match status" value="1"/>
</dbReference>
<dbReference type="InterPro" id="IPR000160">
    <property type="entry name" value="GGDEF_dom"/>
</dbReference>
<comment type="caution">
    <text evidence="7">The sequence shown here is derived from an EMBL/GenBank/DDBJ whole genome shotgun (WGS) entry which is preliminary data.</text>
</comment>
<dbReference type="SMART" id="SM00052">
    <property type="entry name" value="EAL"/>
    <property type="match status" value="1"/>
</dbReference>
<evidence type="ECO:0000259" key="4">
    <source>
        <dbReference type="PROSITE" id="PS50113"/>
    </source>
</evidence>
<dbReference type="Pfam" id="PF01590">
    <property type="entry name" value="GAF"/>
    <property type="match status" value="1"/>
</dbReference>
<dbReference type="CDD" id="cd01948">
    <property type="entry name" value="EAL"/>
    <property type="match status" value="1"/>
</dbReference>
<comment type="subcellular location">
    <subcellularLocation>
        <location evidence="1">Membrane</location>
        <topology evidence="1">Single-pass membrane protein</topology>
    </subcellularLocation>
</comment>
<dbReference type="SUPFAM" id="SSF55781">
    <property type="entry name" value="GAF domain-like"/>
    <property type="match status" value="1"/>
</dbReference>
<dbReference type="CDD" id="cd14014">
    <property type="entry name" value="STKc_PknB_like"/>
    <property type="match status" value="1"/>
</dbReference>
<reference evidence="7 8" key="1">
    <citation type="submission" date="2018-10" db="EMBL/GenBank/DDBJ databases">
        <title>Draft genome of Fastidiocella sp. strain 375T, a bacterium isolated from a karstic cave dripping water.</title>
        <authorList>
            <person name="Coelho C."/>
            <person name="Verissimo A."/>
            <person name="Tiago I."/>
        </authorList>
    </citation>
    <scope>NUCLEOTIDE SEQUENCE [LARGE SCALE GENOMIC DNA]</scope>
    <source>
        <strain evidence="7 8">CAVE-375</strain>
    </source>
</reference>
<dbReference type="NCBIfam" id="TIGR00254">
    <property type="entry name" value="GGDEF"/>
    <property type="match status" value="1"/>
</dbReference>
<dbReference type="SUPFAM" id="SSF141868">
    <property type="entry name" value="EAL domain-like"/>
    <property type="match status" value="1"/>
</dbReference>
<dbReference type="InterPro" id="IPR053159">
    <property type="entry name" value="Hybrid_Histidine_Kinase"/>
</dbReference>
<dbReference type="SMART" id="SM00086">
    <property type="entry name" value="PAC"/>
    <property type="match status" value="1"/>
</dbReference>
<dbReference type="PROSITE" id="PS50887">
    <property type="entry name" value="GGDEF"/>
    <property type="match status" value="1"/>
</dbReference>
<dbReference type="Gene3D" id="3.30.450.40">
    <property type="match status" value="1"/>
</dbReference>
<protein>
    <submittedName>
        <fullName evidence="7">EAL domain-containing protein</fullName>
    </submittedName>
</protein>
<dbReference type="InterPro" id="IPR027417">
    <property type="entry name" value="P-loop_NTPase"/>
</dbReference>
<dbReference type="Gene3D" id="3.30.450.20">
    <property type="entry name" value="PAS domain"/>
    <property type="match status" value="1"/>
</dbReference>